<evidence type="ECO:0000313" key="3">
    <source>
        <dbReference type="Proteomes" id="UP000031774"/>
    </source>
</evidence>
<keyword evidence="3" id="KW-1185">Reference proteome</keyword>
<sequence length="299" mass="31605">MLDRVETRIGDLLTAEHRHWAVADRHAAALISDVATIVRGSGDRIRPVLLLTGYLAAGGDPDAPAAVDAAAALELLDTCWTIRGDTRDGAVLRRGLPTLHVSHAAEHERNGWQGESRRFGVHTAVLAGDLALTFADRLGATLPAPARTRWERLRTERVLGAHGASAARAAYRDDPWPGSCVAGSCAGGCAAGWYAVAQPLLLGAELAGRRDLAEAYGAYGAKVHAAWRLHGFLTGGPDFGDGADLMRELLFDDRQRREARELAAELATAAGAVAHRAPLPVAWRTELASLATRASGTAA</sequence>
<dbReference type="STRING" id="362257.SVTN_03480"/>
<dbReference type="Proteomes" id="UP000031774">
    <property type="component" value="Chromosome"/>
</dbReference>
<evidence type="ECO:0000313" key="2">
    <source>
        <dbReference type="EMBL" id="AJF69506.1"/>
    </source>
</evidence>
<evidence type="ECO:0000256" key="1">
    <source>
        <dbReference type="RuleBase" id="RU004466"/>
    </source>
</evidence>
<dbReference type="SUPFAM" id="SSF48576">
    <property type="entry name" value="Terpenoid synthases"/>
    <property type="match status" value="1"/>
</dbReference>
<keyword evidence="1" id="KW-0808">Transferase</keyword>
<dbReference type="AlphaFoldDB" id="A0A0B5IAC8"/>
<dbReference type="EMBL" id="CP010407">
    <property type="protein sequence ID" value="AJF69506.1"/>
    <property type="molecule type" value="Genomic_DNA"/>
</dbReference>
<dbReference type="Gene3D" id="1.10.600.10">
    <property type="entry name" value="Farnesyl Diphosphate Synthase"/>
    <property type="match status" value="1"/>
</dbReference>
<name>A0A0B5IAC8_9ACTN</name>
<dbReference type="GO" id="GO:0004659">
    <property type="term" value="F:prenyltransferase activity"/>
    <property type="evidence" value="ECO:0007669"/>
    <property type="project" value="InterPro"/>
</dbReference>
<dbReference type="GO" id="GO:0008299">
    <property type="term" value="P:isoprenoid biosynthetic process"/>
    <property type="evidence" value="ECO:0007669"/>
    <property type="project" value="InterPro"/>
</dbReference>
<comment type="similarity">
    <text evidence="1">Belongs to the FPP/GGPP synthase family.</text>
</comment>
<proteinExistence type="inferred from homology"/>
<evidence type="ECO:0008006" key="4">
    <source>
        <dbReference type="Google" id="ProtNLM"/>
    </source>
</evidence>
<accession>A0A0B5IAC8</accession>
<dbReference type="KEGG" id="svt:SVTN_03480"/>
<reference evidence="2 3" key="1">
    <citation type="submission" date="2014-12" db="EMBL/GenBank/DDBJ databases">
        <title>Complete genome sequence of Streptomyces vietnamensis strain GIMV4.0001, a genetic manipulable producer of the benzoisochromanequinone antibiotic granaticin.</title>
        <authorList>
            <person name="Deng M.R."/>
            <person name="Guo J."/>
            <person name="Ma L.Y."/>
            <person name="Feng G.D."/>
            <person name="Mo C.Y."/>
            <person name="Zhu H.H."/>
        </authorList>
    </citation>
    <scope>NUCLEOTIDE SEQUENCE [LARGE SCALE GENOMIC DNA]</scope>
    <source>
        <strain evidence="3">GIMV4.0001</strain>
    </source>
</reference>
<protein>
    <recommendedName>
        <fullName evidence="4">Polyprenyl synthetase</fullName>
    </recommendedName>
</protein>
<dbReference type="Pfam" id="PF00348">
    <property type="entry name" value="polyprenyl_synt"/>
    <property type="match status" value="1"/>
</dbReference>
<gene>
    <name evidence="2" type="ORF">SVTN_03480</name>
</gene>
<dbReference type="InterPro" id="IPR008949">
    <property type="entry name" value="Isoprenoid_synthase_dom_sf"/>
</dbReference>
<dbReference type="HOGENOM" id="CLU_930412_0_0_11"/>
<organism evidence="2 3">
    <name type="scientific">Streptomyces vietnamensis</name>
    <dbReference type="NCBI Taxonomy" id="362257"/>
    <lineage>
        <taxon>Bacteria</taxon>
        <taxon>Bacillati</taxon>
        <taxon>Actinomycetota</taxon>
        <taxon>Actinomycetes</taxon>
        <taxon>Kitasatosporales</taxon>
        <taxon>Streptomycetaceae</taxon>
        <taxon>Streptomyces</taxon>
    </lineage>
</organism>
<dbReference type="InterPro" id="IPR000092">
    <property type="entry name" value="Polyprenyl_synt"/>
</dbReference>